<protein>
    <recommendedName>
        <fullName evidence="3">Endonuclease/exonuclease/phosphatase domain-containing protein</fullName>
    </recommendedName>
</protein>
<organism evidence="1 2">
    <name type="scientific">Mytilus galloprovincialis</name>
    <name type="common">Mediterranean mussel</name>
    <dbReference type="NCBI Taxonomy" id="29158"/>
    <lineage>
        <taxon>Eukaryota</taxon>
        <taxon>Metazoa</taxon>
        <taxon>Spiralia</taxon>
        <taxon>Lophotrochozoa</taxon>
        <taxon>Mollusca</taxon>
        <taxon>Bivalvia</taxon>
        <taxon>Autobranchia</taxon>
        <taxon>Pteriomorphia</taxon>
        <taxon>Mytilida</taxon>
        <taxon>Mytiloidea</taxon>
        <taxon>Mytilidae</taxon>
        <taxon>Mytilinae</taxon>
        <taxon>Mytilus</taxon>
    </lineage>
</organism>
<dbReference type="OrthoDB" id="8052050at2759"/>
<evidence type="ECO:0000313" key="1">
    <source>
        <dbReference type="EMBL" id="VDI09019.1"/>
    </source>
</evidence>
<keyword evidence="2" id="KW-1185">Reference proteome</keyword>
<evidence type="ECO:0000313" key="2">
    <source>
        <dbReference type="Proteomes" id="UP000596742"/>
    </source>
</evidence>
<evidence type="ECO:0008006" key="3">
    <source>
        <dbReference type="Google" id="ProtNLM"/>
    </source>
</evidence>
<accession>A0A8B6CS31</accession>
<dbReference type="Proteomes" id="UP000596742">
    <property type="component" value="Unassembled WGS sequence"/>
</dbReference>
<dbReference type="AlphaFoldDB" id="A0A8B6CS31"/>
<reference evidence="1" key="1">
    <citation type="submission" date="2018-11" db="EMBL/GenBank/DDBJ databases">
        <authorList>
            <person name="Alioto T."/>
            <person name="Alioto T."/>
        </authorList>
    </citation>
    <scope>NUCLEOTIDE SEQUENCE</scope>
</reference>
<dbReference type="EMBL" id="UYJE01002246">
    <property type="protein sequence ID" value="VDI09019.1"/>
    <property type="molecule type" value="Genomic_DNA"/>
</dbReference>
<name>A0A8B6CS31_MYTGA</name>
<comment type="caution">
    <text evidence="1">The sequence shown here is derived from an EMBL/GenBank/DDBJ whole genome shotgun (WGS) entry which is preliminary data.</text>
</comment>
<gene>
    <name evidence="1" type="ORF">MGAL_10B018158</name>
</gene>
<proteinExistence type="predicted"/>
<sequence length="226" mass="25784">MLLGDLNAHVKCDELDFITNEVDDTLDDFLSVNYEADCIHKLRNTEIPQSTNNYGKSVIEICTESQLRILNGRTLGDSKWKITFYNHLVQILSQSVQETVFNLQKNNLKRININGAREEVLKANILCYDFSLIIKEIDTLVLDNDNNNNDHNLLDPNSPLLKGVNETVSKVSSMLYNAAFVGNAKSKGKKGMKRRKIKKPYYDGECETMYRNVKCLSRRLCENTLG</sequence>